<accession>A0A9Q3UBQ5</accession>
<proteinExistence type="predicted"/>
<evidence type="ECO:0000313" key="1">
    <source>
        <dbReference type="EMBL" id="MCC3803890.1"/>
    </source>
</evidence>
<dbReference type="Proteomes" id="UP000726777">
    <property type="component" value="Unassembled WGS sequence"/>
</dbReference>
<dbReference type="RefSeq" id="WP_228085564.1">
    <property type="nucleotide sequence ID" value="NZ_JACVHL010000002.1"/>
</dbReference>
<dbReference type="EMBL" id="JACVHL010000002">
    <property type="protein sequence ID" value="MCC3803890.1"/>
    <property type="molecule type" value="Genomic_DNA"/>
</dbReference>
<reference evidence="1" key="1">
    <citation type="submission" date="2020-09" db="EMBL/GenBank/DDBJ databases">
        <title>Genome sequence of Vibrio parahaemolyticus isolates.</title>
        <authorList>
            <person name="Hammerl J.A."/>
            <person name="Strauch E."/>
        </authorList>
    </citation>
    <scope>NUCLEOTIDE SEQUENCE</scope>
    <source>
        <strain evidence="1">17-VB00146</strain>
    </source>
</reference>
<organism evidence="1 2">
    <name type="scientific">Vibrio parahaemolyticus</name>
    <dbReference type="NCBI Taxonomy" id="670"/>
    <lineage>
        <taxon>Bacteria</taxon>
        <taxon>Pseudomonadati</taxon>
        <taxon>Pseudomonadota</taxon>
        <taxon>Gammaproteobacteria</taxon>
        <taxon>Vibrionales</taxon>
        <taxon>Vibrionaceae</taxon>
        <taxon>Vibrio</taxon>
    </lineage>
</organism>
<comment type="caution">
    <text evidence="1">The sequence shown here is derived from an EMBL/GenBank/DDBJ whole genome shotgun (WGS) entry which is preliminary data.</text>
</comment>
<dbReference type="AlphaFoldDB" id="A0A9Q3UBQ5"/>
<gene>
    <name evidence="1" type="ORF">IB292_02455</name>
</gene>
<evidence type="ECO:0000313" key="2">
    <source>
        <dbReference type="Proteomes" id="UP000726777"/>
    </source>
</evidence>
<sequence length="198" mass="22504">MNIVLNSMLVHIVSSTANPIINGKHFKAQMTTSFKKQYGRKEIFFDHLAPGYRVQEGVKLTEDALCIHTDDSIKVIKSSDLIEALSNKDRTIDFGEPIEIIDYSSNESLTFMFIKPTASCIELAFGLFVNNTCVDSEFTPQPVRDTMARLDIKNQNEQGQYGYDTSKLALYAAFNLQHELDLNFSKHHYIVTTEIVQR</sequence>
<protein>
    <submittedName>
        <fullName evidence="1">Uncharacterized protein</fullName>
    </submittedName>
</protein>
<name>A0A9Q3UBQ5_VIBPH</name>